<dbReference type="EMBL" id="JABWDY010007293">
    <property type="protein sequence ID" value="KAF5203041.1"/>
    <property type="molecule type" value="Genomic_DNA"/>
</dbReference>
<reference evidence="1 3" key="1">
    <citation type="submission" date="2020-06" db="EMBL/GenBank/DDBJ databases">
        <title>Transcriptomic and genomic resources for Thalictrum thalictroides and T. hernandezii: Facilitating candidate gene discovery in an emerging model plant lineage.</title>
        <authorList>
            <person name="Arias T."/>
            <person name="Riano-Pachon D.M."/>
            <person name="Di Stilio V.S."/>
        </authorList>
    </citation>
    <scope>NUCLEOTIDE SEQUENCE [LARGE SCALE GENOMIC DNA]</scope>
    <source>
        <strain evidence="3">cv. WT478/WT964</strain>
        <strain evidence="1">WT478/WT964</strain>
        <tissue evidence="1">Leaves</tissue>
    </source>
</reference>
<proteinExistence type="predicted"/>
<keyword evidence="3" id="KW-1185">Reference proteome</keyword>
<protein>
    <submittedName>
        <fullName evidence="1">Uncharacterized protein</fullName>
    </submittedName>
</protein>
<evidence type="ECO:0000313" key="3">
    <source>
        <dbReference type="Proteomes" id="UP000554482"/>
    </source>
</evidence>
<accession>A0A7J6VSF1</accession>
<evidence type="ECO:0000313" key="1">
    <source>
        <dbReference type="EMBL" id="KAF5187823.1"/>
    </source>
</evidence>
<comment type="caution">
    <text evidence="1">The sequence shown here is derived from an EMBL/GenBank/DDBJ whole genome shotgun (WGS) entry which is preliminary data.</text>
</comment>
<gene>
    <name evidence="2" type="ORF">FRX31_007372</name>
    <name evidence="1" type="ORF">FRX31_022589</name>
</gene>
<dbReference type="Proteomes" id="UP000554482">
    <property type="component" value="Unassembled WGS sequence"/>
</dbReference>
<dbReference type="OrthoDB" id="419598at2759"/>
<name>A0A7J6VSF1_THATH</name>
<dbReference type="EMBL" id="JABWDY010027526">
    <property type="protein sequence ID" value="KAF5187823.1"/>
    <property type="molecule type" value="Genomic_DNA"/>
</dbReference>
<organism evidence="1 3">
    <name type="scientific">Thalictrum thalictroides</name>
    <name type="common">Rue-anemone</name>
    <name type="synonym">Anemone thalictroides</name>
    <dbReference type="NCBI Taxonomy" id="46969"/>
    <lineage>
        <taxon>Eukaryota</taxon>
        <taxon>Viridiplantae</taxon>
        <taxon>Streptophyta</taxon>
        <taxon>Embryophyta</taxon>
        <taxon>Tracheophyta</taxon>
        <taxon>Spermatophyta</taxon>
        <taxon>Magnoliopsida</taxon>
        <taxon>Ranunculales</taxon>
        <taxon>Ranunculaceae</taxon>
        <taxon>Thalictroideae</taxon>
        <taxon>Thalictrum</taxon>
    </lineage>
</organism>
<dbReference type="AlphaFoldDB" id="A0A7J6VSF1"/>
<evidence type="ECO:0000313" key="2">
    <source>
        <dbReference type="EMBL" id="KAF5203041.1"/>
    </source>
</evidence>
<sequence length="68" mass="7571">MTRCTALPTQFNLRNNNTAYSLIARQTCLSWKRTLAQDNLSSSQVSSLFLTASSSQGKTFILTRLISI</sequence>